<reference evidence="1 2" key="1">
    <citation type="submission" date="2019-04" db="EMBL/GenBank/DDBJ databases">
        <title>Friends and foes A comparative genomics study of 23 Aspergillus species from section Flavi.</title>
        <authorList>
            <consortium name="DOE Joint Genome Institute"/>
            <person name="Kjaerbolling I."/>
            <person name="Vesth T."/>
            <person name="Frisvad J.C."/>
            <person name="Nybo J.L."/>
            <person name="Theobald S."/>
            <person name="Kildgaard S."/>
            <person name="Isbrandt T."/>
            <person name="Kuo A."/>
            <person name="Sato A."/>
            <person name="Lyhne E.K."/>
            <person name="Kogle M.E."/>
            <person name="Wiebenga A."/>
            <person name="Kun R.S."/>
            <person name="Lubbers R.J."/>
            <person name="Makela M.R."/>
            <person name="Barry K."/>
            <person name="Chovatia M."/>
            <person name="Clum A."/>
            <person name="Daum C."/>
            <person name="Haridas S."/>
            <person name="He G."/>
            <person name="LaButti K."/>
            <person name="Lipzen A."/>
            <person name="Mondo S."/>
            <person name="Riley R."/>
            <person name="Salamov A."/>
            <person name="Simmons B.A."/>
            <person name="Magnuson J.K."/>
            <person name="Henrissat B."/>
            <person name="Mortensen U.H."/>
            <person name="Larsen T.O."/>
            <person name="Devries R.P."/>
            <person name="Grigoriev I.V."/>
            <person name="Machida M."/>
            <person name="Baker S.E."/>
            <person name="Andersen M.R."/>
        </authorList>
    </citation>
    <scope>NUCLEOTIDE SEQUENCE [LARGE SCALE GENOMIC DNA]</scope>
    <source>
        <strain evidence="1 2">CBS 151.66</strain>
    </source>
</reference>
<gene>
    <name evidence="1" type="ORF">BDV29DRAFT_180419</name>
</gene>
<evidence type="ECO:0000313" key="2">
    <source>
        <dbReference type="Proteomes" id="UP000326565"/>
    </source>
</evidence>
<dbReference type="AlphaFoldDB" id="A0A5N5WQB7"/>
<evidence type="ECO:0000313" key="1">
    <source>
        <dbReference type="EMBL" id="KAB8070723.1"/>
    </source>
</evidence>
<keyword evidence="2" id="KW-1185">Reference proteome</keyword>
<dbReference type="Proteomes" id="UP000326565">
    <property type="component" value="Unassembled WGS sequence"/>
</dbReference>
<dbReference type="EMBL" id="ML732293">
    <property type="protein sequence ID" value="KAB8070723.1"/>
    <property type="molecule type" value="Genomic_DNA"/>
</dbReference>
<proteinExistence type="predicted"/>
<sequence>MQGQHKRFLYCRMGSGNQKHRPVVISKPCRVNLRFSTLPCSGDINLALRGYAIASTKASTTFERHPQPQIVLLAFIVVCRYGKPLKQ</sequence>
<protein>
    <submittedName>
        <fullName evidence="1">Uncharacterized protein</fullName>
    </submittedName>
</protein>
<accession>A0A5N5WQB7</accession>
<organism evidence="1 2">
    <name type="scientific">Aspergillus leporis</name>
    <dbReference type="NCBI Taxonomy" id="41062"/>
    <lineage>
        <taxon>Eukaryota</taxon>
        <taxon>Fungi</taxon>
        <taxon>Dikarya</taxon>
        <taxon>Ascomycota</taxon>
        <taxon>Pezizomycotina</taxon>
        <taxon>Eurotiomycetes</taxon>
        <taxon>Eurotiomycetidae</taxon>
        <taxon>Eurotiales</taxon>
        <taxon>Aspergillaceae</taxon>
        <taxon>Aspergillus</taxon>
        <taxon>Aspergillus subgen. Circumdati</taxon>
    </lineage>
</organism>
<name>A0A5N5WQB7_9EURO</name>